<keyword evidence="2" id="KW-0472">Membrane</keyword>
<sequence length="376" mass="40479">MKNQILKAAFLAVVATFLPLFSHAEGVADDLHSLHGILRKLYDEMMPLCSGMIGVSRGIAGFAALWYIGARVWKHIASAEPIDLYPLLRPFAMGFCIVFFPMVLSLINGVLQPVVSATEHMVDTSNHAIARVLEDHASENAESQEPVPATGDPDKWYQYSHPDSDGAGKGSSNPIADAFSGWSIKNWARKFIAEVLNVLFQAAALCLDTIRTFKLIVLAILGPLCFGLSVFDGFQHTLKQWLARYVNVFMWLPIANIFGAIIARIQANMIQAADSGNLPGNEIGNSNTAYLIFLLIGIVGYFTVPSIANYVMNVGGHALSAKTSALGSMAMNYVSGALSQGFFNSNAQNPQTPPATPPSAADNNTVSKDKLTGKGT</sequence>
<evidence type="ECO:0000256" key="3">
    <source>
        <dbReference type="SAM" id="SignalP"/>
    </source>
</evidence>
<feature type="domain" description="Conjugative transposon TraJ C-terminal" evidence="4">
    <location>
        <begin position="30"/>
        <end position="341"/>
    </location>
</feature>
<evidence type="ECO:0000256" key="2">
    <source>
        <dbReference type="SAM" id="Phobius"/>
    </source>
</evidence>
<feature type="region of interest" description="Disordered" evidence="1">
    <location>
        <begin position="345"/>
        <end position="376"/>
    </location>
</feature>
<dbReference type="InterPro" id="IPR012424">
    <property type="entry name" value="Conjugative_transposon_TraJ_C"/>
</dbReference>
<feature type="transmembrane region" description="Helical" evidence="2">
    <location>
        <begin position="91"/>
        <end position="111"/>
    </location>
</feature>
<reference evidence="6" key="1">
    <citation type="journal article" date="2019" name="Int. J. Syst. Evol. Microbiol.">
        <title>The Global Catalogue of Microorganisms (GCM) 10K type strain sequencing project: providing services to taxonomists for standard genome sequencing and annotation.</title>
        <authorList>
            <consortium name="The Broad Institute Genomics Platform"/>
            <consortium name="The Broad Institute Genome Sequencing Center for Infectious Disease"/>
            <person name="Wu L."/>
            <person name="Ma J."/>
        </authorList>
    </citation>
    <scope>NUCLEOTIDE SEQUENCE [LARGE SCALE GENOMIC DNA]</scope>
    <source>
        <strain evidence="6">CCUG 61484</strain>
    </source>
</reference>
<gene>
    <name evidence="5" type="primary">traJ</name>
    <name evidence="5" type="ORF">ACFQZX_17670</name>
</gene>
<evidence type="ECO:0000313" key="6">
    <source>
        <dbReference type="Proteomes" id="UP001597010"/>
    </source>
</evidence>
<proteinExistence type="predicted"/>
<evidence type="ECO:0000256" key="1">
    <source>
        <dbReference type="SAM" id="MobiDB-lite"/>
    </source>
</evidence>
<dbReference type="EMBL" id="JBHTHZ010000014">
    <property type="protein sequence ID" value="MFD0795455.1"/>
    <property type="molecule type" value="Genomic_DNA"/>
</dbReference>
<comment type="caution">
    <text evidence="5">The sequence shown here is derived from an EMBL/GenBank/DDBJ whole genome shotgun (WGS) entry which is preliminary data.</text>
</comment>
<feature type="compositionally biased region" description="Basic and acidic residues" evidence="1">
    <location>
        <begin position="367"/>
        <end position="376"/>
    </location>
</feature>
<feature type="transmembrane region" description="Helical" evidence="2">
    <location>
        <begin position="48"/>
        <end position="70"/>
    </location>
</feature>
<keyword evidence="6" id="KW-1185">Reference proteome</keyword>
<keyword evidence="2" id="KW-0812">Transmembrane</keyword>
<feature type="transmembrane region" description="Helical" evidence="2">
    <location>
        <begin position="246"/>
        <end position="267"/>
    </location>
</feature>
<keyword evidence="2" id="KW-1133">Transmembrane helix</keyword>
<accession>A0ABW3AX22</accession>
<feature type="chain" id="PRO_5046754115" evidence="3">
    <location>
        <begin position="25"/>
        <end position="376"/>
    </location>
</feature>
<keyword evidence="3" id="KW-0732">Signal</keyword>
<name>A0ABW3AX22_9SPHI</name>
<feature type="transmembrane region" description="Helical" evidence="2">
    <location>
        <begin position="215"/>
        <end position="234"/>
    </location>
</feature>
<dbReference type="InterPro" id="IPR022393">
    <property type="entry name" value="Conjugative_transposon_TraJ"/>
</dbReference>
<feature type="transmembrane region" description="Helical" evidence="2">
    <location>
        <begin position="287"/>
        <end position="312"/>
    </location>
</feature>
<dbReference type="Pfam" id="PF07863">
    <property type="entry name" value="CtnDOT_TraJ"/>
    <property type="match status" value="1"/>
</dbReference>
<evidence type="ECO:0000313" key="5">
    <source>
        <dbReference type="EMBL" id="MFD0795455.1"/>
    </source>
</evidence>
<protein>
    <submittedName>
        <fullName evidence="5">Conjugative transposon protein TraJ</fullName>
    </submittedName>
</protein>
<evidence type="ECO:0000259" key="4">
    <source>
        <dbReference type="Pfam" id="PF07863"/>
    </source>
</evidence>
<dbReference type="RefSeq" id="WP_377117871.1">
    <property type="nucleotide sequence ID" value="NZ_JBHTHZ010000014.1"/>
</dbReference>
<organism evidence="5 6">
    <name type="scientific">Mucilaginibacter litoreus</name>
    <dbReference type="NCBI Taxonomy" id="1048221"/>
    <lineage>
        <taxon>Bacteria</taxon>
        <taxon>Pseudomonadati</taxon>
        <taxon>Bacteroidota</taxon>
        <taxon>Sphingobacteriia</taxon>
        <taxon>Sphingobacteriales</taxon>
        <taxon>Sphingobacteriaceae</taxon>
        <taxon>Mucilaginibacter</taxon>
    </lineage>
</organism>
<dbReference type="NCBIfam" id="TIGR03782">
    <property type="entry name" value="Bac_Flav_CT_J"/>
    <property type="match status" value="1"/>
</dbReference>
<feature type="signal peptide" evidence="3">
    <location>
        <begin position="1"/>
        <end position="24"/>
    </location>
</feature>
<dbReference type="Proteomes" id="UP001597010">
    <property type="component" value="Unassembled WGS sequence"/>
</dbReference>